<dbReference type="EMBL" id="AMEM01000010">
    <property type="protein sequence ID" value="EKX91696.1"/>
    <property type="molecule type" value="Genomic_DNA"/>
</dbReference>
<evidence type="ECO:0000313" key="5">
    <source>
        <dbReference type="Proteomes" id="UP000010445"/>
    </source>
</evidence>
<evidence type="ECO:0000259" key="3">
    <source>
        <dbReference type="PROSITE" id="PS50977"/>
    </source>
</evidence>
<evidence type="ECO:0000256" key="2">
    <source>
        <dbReference type="PROSITE-ProRule" id="PRU00335"/>
    </source>
</evidence>
<dbReference type="InterPro" id="IPR050624">
    <property type="entry name" value="HTH-type_Tx_Regulator"/>
</dbReference>
<feature type="DNA-binding region" description="H-T-H motif" evidence="2">
    <location>
        <begin position="28"/>
        <end position="47"/>
    </location>
</feature>
<dbReference type="InterPro" id="IPR009057">
    <property type="entry name" value="Homeodomain-like_sf"/>
</dbReference>
<dbReference type="HOGENOM" id="CLU_1127197_0_0_11"/>
<gene>
    <name evidence="4" type="ORF">HMPREF9997_00537</name>
</gene>
<name>L1ML83_9CORY</name>
<evidence type="ECO:0000313" key="4">
    <source>
        <dbReference type="EMBL" id="EKX91696.1"/>
    </source>
</evidence>
<dbReference type="PANTHER" id="PTHR43479">
    <property type="entry name" value="ACREF/ENVCD OPERON REPRESSOR-RELATED"/>
    <property type="match status" value="1"/>
</dbReference>
<reference evidence="4 5" key="1">
    <citation type="submission" date="2012-05" db="EMBL/GenBank/DDBJ databases">
        <authorList>
            <person name="Weinstock G."/>
            <person name="Sodergren E."/>
            <person name="Lobos E.A."/>
            <person name="Fulton L."/>
            <person name="Fulton R."/>
            <person name="Courtney L."/>
            <person name="Fronick C."/>
            <person name="O'Laughlin M."/>
            <person name="Godfrey J."/>
            <person name="Wilson R.M."/>
            <person name="Miner T."/>
            <person name="Farmer C."/>
            <person name="Delehaunty K."/>
            <person name="Cordes M."/>
            <person name="Minx P."/>
            <person name="Tomlinson C."/>
            <person name="Chen J."/>
            <person name="Wollam A."/>
            <person name="Pepin K.H."/>
            <person name="Bhonagiri V."/>
            <person name="Zhang X."/>
            <person name="Suruliraj S."/>
            <person name="Warren W."/>
            <person name="Mitreva M."/>
            <person name="Mardis E.R."/>
            <person name="Wilson R.K."/>
        </authorList>
    </citation>
    <scope>NUCLEOTIDE SEQUENCE [LARGE SCALE GENOMIC DNA]</scope>
    <source>
        <strain evidence="4 5">F0235</strain>
    </source>
</reference>
<evidence type="ECO:0000256" key="1">
    <source>
        <dbReference type="ARBA" id="ARBA00023125"/>
    </source>
</evidence>
<feature type="domain" description="HTH tetR-type" evidence="3">
    <location>
        <begin position="5"/>
        <end position="65"/>
    </location>
</feature>
<dbReference type="SUPFAM" id="SSF46689">
    <property type="entry name" value="Homeodomain-like"/>
    <property type="match status" value="1"/>
</dbReference>
<dbReference type="Proteomes" id="UP000010445">
    <property type="component" value="Unassembled WGS sequence"/>
</dbReference>
<keyword evidence="1 2" id="KW-0238">DNA-binding</keyword>
<protein>
    <submittedName>
        <fullName evidence="4">Transcriptional regulator, TetR family</fullName>
    </submittedName>
</protein>
<comment type="caution">
    <text evidence="4">The sequence shown here is derived from an EMBL/GenBank/DDBJ whole genome shotgun (WGS) entry which is preliminary data.</text>
</comment>
<dbReference type="PRINTS" id="PR00455">
    <property type="entry name" value="HTHTETR"/>
</dbReference>
<dbReference type="PROSITE" id="PS50977">
    <property type="entry name" value="HTH_TETR_2"/>
    <property type="match status" value="1"/>
</dbReference>
<dbReference type="Gene3D" id="1.10.357.10">
    <property type="entry name" value="Tetracycline Repressor, domain 2"/>
    <property type="match status" value="1"/>
</dbReference>
<dbReference type="PANTHER" id="PTHR43479:SF11">
    <property type="entry name" value="ACREF_ENVCD OPERON REPRESSOR-RELATED"/>
    <property type="match status" value="1"/>
</dbReference>
<dbReference type="Pfam" id="PF00440">
    <property type="entry name" value="TetR_N"/>
    <property type="match status" value="1"/>
</dbReference>
<sequence length="219" mass="24775">MRERSETQQRLVEAARIVMINSGIEGCTQQRICKEAGLTRGAFYSNYATKEELFTHVARDAYARIIERLDEIVERWAAQPSTQPGGQPEVKVAEFLGSAQVELGLNREFFILHNELLSRAAREPEWALQFREINRDFVLRVAQVLELIVNEVGRTLDRRPEAVAQAVIGIALRVTGVSAWKTELINDNDTFEPRGTMLEADDIVDMILTLLFACSKPMV</sequence>
<dbReference type="GO" id="GO:0003677">
    <property type="term" value="F:DNA binding"/>
    <property type="evidence" value="ECO:0007669"/>
    <property type="project" value="UniProtKB-UniRule"/>
</dbReference>
<dbReference type="AlphaFoldDB" id="L1ML83"/>
<dbReference type="STRING" id="1035195.HMPREF9997_00537"/>
<keyword evidence="5" id="KW-1185">Reference proteome</keyword>
<organism evidence="4 5">
    <name type="scientific">Corynebacterium durum F0235</name>
    <dbReference type="NCBI Taxonomy" id="1035195"/>
    <lineage>
        <taxon>Bacteria</taxon>
        <taxon>Bacillati</taxon>
        <taxon>Actinomycetota</taxon>
        <taxon>Actinomycetes</taxon>
        <taxon>Mycobacteriales</taxon>
        <taxon>Corynebacteriaceae</taxon>
        <taxon>Corynebacterium</taxon>
    </lineage>
</organism>
<dbReference type="OrthoDB" id="7252896at2"/>
<accession>L1ML83</accession>
<dbReference type="InterPro" id="IPR001647">
    <property type="entry name" value="HTH_TetR"/>
</dbReference>
<proteinExistence type="predicted"/>
<dbReference type="eggNOG" id="COG1309">
    <property type="taxonomic scope" value="Bacteria"/>
</dbReference>
<dbReference type="PATRIC" id="fig|1035195.3.peg.486"/>